<dbReference type="Proteomes" id="UP000193108">
    <property type="component" value="Unassembled WGS sequence"/>
</dbReference>
<sequence length="398" mass="43500">MRVFTVAERRNRLARRHFLAPDTDQPIDRIAATLVGLHATDPATPYLSLWARRPDFAVADLNDALYEKRSLVKHLAMRRTLWVFDPADLPTVQAAASDRVADTERRRLIADVAKAGVADDGEQWLERAAAAVLAHLDRNGPASSIALRTALPELAGTYDPAPGKSYGGQTHLAPRALTVLGAQGHIVRGPNDGGWTSSRPRWATTRSWIGERGVPVTAEPAQTQLIGTWLRAFGPATAEDIRWWFGTTKTVVRKALSAIGAVDVDLHGTPGYALPDDLEPEAEPEPWGALLPGLDVTTMGWYQRDWYLGEHRGQLFDNNGNAGPTVWWNGRIVGGWCQDAAAKVQLQLLEDPGRAARSLLEKRAQDLTAWLDGVRVPPRFPSPLVKAGATAAKRRTVS</sequence>
<dbReference type="STRING" id="1782.AWC18_17400"/>
<comment type="caution">
    <text evidence="1">The sequence shown here is derived from an EMBL/GenBank/DDBJ whole genome shotgun (WGS) entry which is preliminary data.</text>
</comment>
<evidence type="ECO:0000313" key="1">
    <source>
        <dbReference type="EMBL" id="ORW17161.1"/>
    </source>
</evidence>
<dbReference type="EMBL" id="LQPI01000066">
    <property type="protein sequence ID" value="ORW17161.1"/>
    <property type="molecule type" value="Genomic_DNA"/>
</dbReference>
<evidence type="ECO:0000313" key="2">
    <source>
        <dbReference type="Proteomes" id="UP000193108"/>
    </source>
</evidence>
<reference evidence="1 2" key="1">
    <citation type="submission" date="2016-01" db="EMBL/GenBank/DDBJ databases">
        <title>The new phylogeny of the genus Mycobacterium.</title>
        <authorList>
            <person name="Tarcisio F."/>
            <person name="Conor M."/>
            <person name="Antonella G."/>
            <person name="Elisabetta G."/>
            <person name="Giulia F.S."/>
            <person name="Sara T."/>
            <person name="Anna F."/>
            <person name="Clotilde B."/>
            <person name="Roberto B."/>
            <person name="Veronica D.S."/>
            <person name="Fabio R."/>
            <person name="Monica P."/>
            <person name="Olivier J."/>
            <person name="Enrico T."/>
            <person name="Nicola S."/>
        </authorList>
    </citation>
    <scope>NUCLEOTIDE SEQUENCE [LARGE SCALE GENOMIC DNA]</scope>
    <source>
        <strain evidence="1 2">DSM 44164</strain>
    </source>
</reference>
<accession>A0A1X1Z1P9</accession>
<gene>
    <name evidence="1" type="ORF">AWC18_17400</name>
</gene>
<evidence type="ECO:0008006" key="3">
    <source>
        <dbReference type="Google" id="ProtNLM"/>
    </source>
</evidence>
<dbReference type="PANTHER" id="PTHR38479">
    <property type="entry name" value="LMO0824 PROTEIN"/>
    <property type="match status" value="1"/>
</dbReference>
<keyword evidence="2" id="KW-1185">Reference proteome</keyword>
<proteinExistence type="predicted"/>
<protein>
    <recommendedName>
        <fullName evidence="3">Winged helix DNA-binding domain-containing protein</fullName>
    </recommendedName>
</protein>
<dbReference type="RefSeq" id="WP_085139554.1">
    <property type="nucleotide sequence ID" value="NZ_LQPI01000066.1"/>
</dbReference>
<organism evidence="1 2">
    <name type="scientific">Mycolicibacter nonchromogenicus</name>
    <name type="common">Mycobacterium nonchromogenicum</name>
    <dbReference type="NCBI Taxonomy" id="1782"/>
    <lineage>
        <taxon>Bacteria</taxon>
        <taxon>Bacillati</taxon>
        <taxon>Actinomycetota</taxon>
        <taxon>Actinomycetes</taxon>
        <taxon>Mycobacteriales</taxon>
        <taxon>Mycobacteriaceae</taxon>
        <taxon>Mycolicibacter</taxon>
    </lineage>
</organism>
<name>A0A1X1Z1P9_MYCNO</name>
<dbReference type="InterPro" id="IPR009351">
    <property type="entry name" value="AlkZ-like"/>
</dbReference>
<dbReference type="AlphaFoldDB" id="A0A1X1Z1P9"/>
<dbReference type="Pfam" id="PF06224">
    <property type="entry name" value="AlkZ-like"/>
    <property type="match status" value="1"/>
</dbReference>
<dbReference type="PANTHER" id="PTHR38479:SF2">
    <property type="entry name" value="WINGED HELIX DNA-BINDING DOMAIN-CONTAINING PROTEIN"/>
    <property type="match status" value="1"/>
</dbReference>